<comment type="caution">
    <text evidence="1">The sequence shown here is derived from an EMBL/GenBank/DDBJ whole genome shotgun (WGS) entry which is preliminary data.</text>
</comment>
<gene>
    <name evidence="1" type="ORF">J1N35_031024</name>
</gene>
<sequence>MNFMFISDFIPVKMLLPPLYWKMPHFACHLGQPLGPQAATAVKSLPPHYPSGDVSSLCLAWLNPALVQGTVKIPEVTGAIQDFNSQLLRYKDGTEIPMHETVIEGWNFTSHLLHYKDGTGDTKLLNYKGLSDSLPCLGNKLLLVMFGSRAYLGSSYLIFCPEFRPSAILKLRSVLFYVMFFLRS</sequence>
<protein>
    <submittedName>
        <fullName evidence="1">Uncharacterized protein</fullName>
    </submittedName>
</protein>
<evidence type="ECO:0000313" key="1">
    <source>
        <dbReference type="EMBL" id="KAH1066037.1"/>
    </source>
</evidence>
<dbReference type="EMBL" id="JAIQCV010000009">
    <property type="protein sequence ID" value="KAH1066037.1"/>
    <property type="molecule type" value="Genomic_DNA"/>
</dbReference>
<organism evidence="1 2">
    <name type="scientific">Gossypium stocksii</name>
    <dbReference type="NCBI Taxonomy" id="47602"/>
    <lineage>
        <taxon>Eukaryota</taxon>
        <taxon>Viridiplantae</taxon>
        <taxon>Streptophyta</taxon>
        <taxon>Embryophyta</taxon>
        <taxon>Tracheophyta</taxon>
        <taxon>Spermatophyta</taxon>
        <taxon>Magnoliopsida</taxon>
        <taxon>eudicotyledons</taxon>
        <taxon>Gunneridae</taxon>
        <taxon>Pentapetalae</taxon>
        <taxon>rosids</taxon>
        <taxon>malvids</taxon>
        <taxon>Malvales</taxon>
        <taxon>Malvaceae</taxon>
        <taxon>Malvoideae</taxon>
        <taxon>Gossypium</taxon>
    </lineage>
</organism>
<reference evidence="1 2" key="1">
    <citation type="journal article" date="2021" name="Plant Biotechnol. J.">
        <title>Multi-omics assisted identification of the key and species-specific regulatory components of drought-tolerant mechanisms in Gossypium stocksii.</title>
        <authorList>
            <person name="Yu D."/>
            <person name="Ke L."/>
            <person name="Zhang D."/>
            <person name="Wu Y."/>
            <person name="Sun Y."/>
            <person name="Mei J."/>
            <person name="Sun J."/>
            <person name="Sun Y."/>
        </authorList>
    </citation>
    <scope>NUCLEOTIDE SEQUENCE [LARGE SCALE GENOMIC DNA]</scope>
    <source>
        <strain evidence="2">cv. E1</strain>
        <tissue evidence="1">Leaf</tissue>
    </source>
</reference>
<keyword evidence="2" id="KW-1185">Reference proteome</keyword>
<name>A0A9D3ZUP3_9ROSI</name>
<dbReference type="AlphaFoldDB" id="A0A9D3ZUP3"/>
<dbReference type="Proteomes" id="UP000828251">
    <property type="component" value="Unassembled WGS sequence"/>
</dbReference>
<proteinExistence type="predicted"/>
<evidence type="ECO:0000313" key="2">
    <source>
        <dbReference type="Proteomes" id="UP000828251"/>
    </source>
</evidence>
<accession>A0A9D3ZUP3</accession>
<dbReference type="OrthoDB" id="10455698at2759"/>